<proteinExistence type="predicted"/>
<dbReference type="EMBL" id="BART01030260">
    <property type="protein sequence ID" value="GAH15819.1"/>
    <property type="molecule type" value="Genomic_DNA"/>
</dbReference>
<accession>X1EF91</accession>
<reference evidence="1" key="1">
    <citation type="journal article" date="2014" name="Front. Microbiol.">
        <title>High frequency of phylogenetically diverse reductive dehalogenase-homologous genes in deep subseafloor sedimentary metagenomes.</title>
        <authorList>
            <person name="Kawai M."/>
            <person name="Futagami T."/>
            <person name="Toyoda A."/>
            <person name="Takaki Y."/>
            <person name="Nishi S."/>
            <person name="Hori S."/>
            <person name="Arai W."/>
            <person name="Tsubouchi T."/>
            <person name="Morono Y."/>
            <person name="Uchiyama I."/>
            <person name="Ito T."/>
            <person name="Fujiyama A."/>
            <person name="Inagaki F."/>
            <person name="Takami H."/>
        </authorList>
    </citation>
    <scope>NUCLEOTIDE SEQUENCE</scope>
    <source>
        <strain evidence="1">Expedition CK06-06</strain>
    </source>
</reference>
<comment type="caution">
    <text evidence="1">The sequence shown here is derived from an EMBL/GenBank/DDBJ whole genome shotgun (WGS) entry which is preliminary data.</text>
</comment>
<protein>
    <submittedName>
        <fullName evidence="1">Uncharacterized protein</fullName>
    </submittedName>
</protein>
<name>X1EF91_9ZZZZ</name>
<gene>
    <name evidence="1" type="ORF">S01H4_52885</name>
</gene>
<organism evidence="1">
    <name type="scientific">marine sediment metagenome</name>
    <dbReference type="NCBI Taxonomy" id="412755"/>
    <lineage>
        <taxon>unclassified sequences</taxon>
        <taxon>metagenomes</taxon>
        <taxon>ecological metagenomes</taxon>
    </lineage>
</organism>
<dbReference type="AlphaFoldDB" id="X1EF91"/>
<evidence type="ECO:0000313" key="1">
    <source>
        <dbReference type="EMBL" id="GAH15819.1"/>
    </source>
</evidence>
<feature type="non-terminal residue" evidence="1">
    <location>
        <position position="1"/>
    </location>
</feature>
<sequence>HGSTIMTPEILVNYQKLEFEIQNNLKQHREEVLDMTKLALAGLYQMYFKYFEALNAYRKYRKHEEIKPNWQTFWNLLEEEIAEEMKEKALTV</sequence>